<sequence>MMFDKTFSNERIMLRLGQLARLAYPIDELPLPVVDAILRNPAKGFVALLESLDARDLTAGEQADLRTILRTMPPVEQLPAVVPSEARAQFWQGWYRYGIGFDNPKHWTPNDLARVGRMLFGSRWQTDLAAALDVSDRAVRAWASGERRISAGVREDIVALLREQTRDALEALEALDAAWEVRDEQL</sequence>
<evidence type="ECO:0000313" key="2">
    <source>
        <dbReference type="Proteomes" id="UP000001238"/>
    </source>
</evidence>
<dbReference type="Proteomes" id="UP000001238">
    <property type="component" value="Segment"/>
</dbReference>
<name>Q2NP71_9CAUD</name>
<dbReference type="KEGG" id="vg:5142554"/>
<dbReference type="GeneID" id="5142554"/>
<protein>
    <submittedName>
        <fullName evidence="1">Uncharacterized protein</fullName>
    </submittedName>
</protein>
<keyword evidence="2" id="KW-1185">Reference proteome</keyword>
<dbReference type="EMBL" id="AP008986">
    <property type="protein sequence ID" value="BAE72825.1"/>
    <property type="molecule type" value="Genomic_DNA"/>
</dbReference>
<proteinExistence type="predicted"/>
<reference evidence="2" key="2">
    <citation type="journal article" date="2006" name="J. Gen. Plant Pathol.">
        <title>Sequence analysis of the genome of OP2, a lytic bacteriophage of Xanthomonas oryzae pv. oryzae..</title>
        <authorList>
            <person name="Inoue Y."/>
            <person name="Matsuura T."/>
            <person name="Ohara T."/>
            <person name="Azegami K."/>
        </authorList>
    </citation>
    <scope>NUCLEOTIDE SEQUENCE [LARGE SCALE GENOMIC DNA]</scope>
</reference>
<dbReference type="RefSeq" id="YP_453678.1">
    <property type="nucleotide sequence ID" value="NC_007710.1"/>
</dbReference>
<reference evidence="1 2" key="1">
    <citation type="journal article" date="2006" name="J. Gen. Plant Pathol.">
        <title>Sequence analysis of the genome of OP2, a lytic bacteriophage of Xanthomonas oryzae pv. oryzae.</title>
        <authorList>
            <person name="Inoue Y."/>
            <person name="Matsuura T."/>
            <person name="Ohara T."/>
            <person name="Azegami K."/>
        </authorList>
    </citation>
    <scope>NUCLEOTIDE SEQUENCE [LARGE SCALE GENOMIC DNA]</scope>
</reference>
<accession>Q2NP71</accession>
<dbReference type="OrthoDB" id="28747at10239"/>
<organism evidence="1 2">
    <name type="scientific">Xanthomonas phage OP2</name>
    <dbReference type="NCBI Taxonomy" id="331627"/>
    <lineage>
        <taxon>Viruses</taxon>
        <taxon>Duplodnaviria</taxon>
        <taxon>Heunggongvirae</taxon>
        <taxon>Uroviricota</taxon>
        <taxon>Caudoviricetes</taxon>
        <taxon>Kantovirinae</taxon>
        <taxon>Tsukubavirus</taxon>
        <taxon>Tsukubavirus OP2</taxon>
    </lineage>
</organism>
<evidence type="ECO:0000313" key="1">
    <source>
        <dbReference type="EMBL" id="BAE72825.1"/>
    </source>
</evidence>